<dbReference type="GO" id="GO:0016740">
    <property type="term" value="F:transferase activity"/>
    <property type="evidence" value="ECO:0007669"/>
    <property type="project" value="UniProtKB-KW"/>
</dbReference>
<dbReference type="CDD" id="cd03046">
    <property type="entry name" value="GST_N_GTT1_like"/>
    <property type="match status" value="1"/>
</dbReference>
<dbReference type="AlphaFoldDB" id="A0A495DLN8"/>
<organism evidence="3 4">
    <name type="scientific">Maricaulis maris</name>
    <dbReference type="NCBI Taxonomy" id="74318"/>
    <lineage>
        <taxon>Bacteria</taxon>
        <taxon>Pseudomonadati</taxon>
        <taxon>Pseudomonadota</taxon>
        <taxon>Alphaproteobacteria</taxon>
        <taxon>Maricaulales</taxon>
        <taxon>Maricaulaceae</taxon>
        <taxon>Maricaulis</taxon>
    </lineage>
</organism>
<dbReference type="Gene3D" id="1.20.1050.10">
    <property type="match status" value="1"/>
</dbReference>
<sequence length="201" mass="22500">MPKMTLYHCPRTRGFHALWMLEEIGEPFDLRIVNVRDDIQSEAYGAVNPMRKVPALEVEGELITESPAICTWLADRFSDKGLAPAIDAPGRGSYLRWLFFAGSVIEPAFMDKAMSRDTPRQTAGWGDLASVKATLAQGLEGRDYLVGDHFTAADLMIGSTLNFMMMFNLLERIEPFSSYVARLTERPAYKRAFEREAALAG</sequence>
<accession>A0A495DLN8</accession>
<dbReference type="InterPro" id="IPR036282">
    <property type="entry name" value="Glutathione-S-Trfase_C_sf"/>
</dbReference>
<evidence type="ECO:0000313" key="4">
    <source>
        <dbReference type="Proteomes" id="UP000273675"/>
    </source>
</evidence>
<dbReference type="Gene3D" id="3.40.30.10">
    <property type="entry name" value="Glutaredoxin"/>
    <property type="match status" value="1"/>
</dbReference>
<evidence type="ECO:0000259" key="1">
    <source>
        <dbReference type="PROSITE" id="PS50404"/>
    </source>
</evidence>
<evidence type="ECO:0000259" key="2">
    <source>
        <dbReference type="PROSITE" id="PS50405"/>
    </source>
</evidence>
<proteinExistence type="predicted"/>
<comment type="caution">
    <text evidence="3">The sequence shown here is derived from an EMBL/GenBank/DDBJ whole genome shotgun (WGS) entry which is preliminary data.</text>
</comment>
<dbReference type="InterPro" id="IPR040079">
    <property type="entry name" value="Glutathione_S-Trfase"/>
</dbReference>
<dbReference type="Pfam" id="PF13409">
    <property type="entry name" value="GST_N_2"/>
    <property type="match status" value="1"/>
</dbReference>
<dbReference type="PANTHER" id="PTHR44051">
    <property type="entry name" value="GLUTATHIONE S-TRANSFERASE-RELATED"/>
    <property type="match status" value="1"/>
</dbReference>
<dbReference type="Proteomes" id="UP000273675">
    <property type="component" value="Unassembled WGS sequence"/>
</dbReference>
<dbReference type="SUPFAM" id="SSF52833">
    <property type="entry name" value="Thioredoxin-like"/>
    <property type="match status" value="1"/>
</dbReference>
<dbReference type="SFLD" id="SFLDS00019">
    <property type="entry name" value="Glutathione_Transferase_(cytos"/>
    <property type="match status" value="1"/>
</dbReference>
<feature type="domain" description="GST N-terminal" evidence="1">
    <location>
        <begin position="1"/>
        <end position="81"/>
    </location>
</feature>
<dbReference type="SFLD" id="SFLDG01150">
    <property type="entry name" value="Main.1:_Beta-like"/>
    <property type="match status" value="1"/>
</dbReference>
<reference evidence="3 4" key="1">
    <citation type="submission" date="2018-10" db="EMBL/GenBank/DDBJ databases">
        <title>Genomic Encyclopedia of Type Strains, Phase IV (KMG-IV): sequencing the most valuable type-strain genomes for metagenomic binning, comparative biology and taxonomic classification.</title>
        <authorList>
            <person name="Goeker M."/>
        </authorList>
    </citation>
    <scope>NUCLEOTIDE SEQUENCE [LARGE SCALE GENOMIC DNA]</scope>
    <source>
        <strain evidence="3 4">DSM 4734</strain>
    </source>
</reference>
<gene>
    <name evidence="3" type="ORF">C7435_1181</name>
</gene>
<feature type="domain" description="GST C-terminal" evidence="2">
    <location>
        <begin position="87"/>
        <end position="201"/>
    </location>
</feature>
<dbReference type="RefSeq" id="WP_121210372.1">
    <property type="nucleotide sequence ID" value="NZ_RBIM01000002.1"/>
</dbReference>
<dbReference type="OrthoDB" id="5740960at2"/>
<evidence type="ECO:0000313" key="3">
    <source>
        <dbReference type="EMBL" id="RKR03227.1"/>
    </source>
</evidence>
<protein>
    <submittedName>
        <fullName evidence="3">Glutathione S-transferase</fullName>
    </submittedName>
</protein>
<dbReference type="EMBL" id="RBIM01000002">
    <property type="protein sequence ID" value="RKR03227.1"/>
    <property type="molecule type" value="Genomic_DNA"/>
</dbReference>
<dbReference type="SUPFAM" id="SSF47616">
    <property type="entry name" value="GST C-terminal domain-like"/>
    <property type="match status" value="1"/>
</dbReference>
<dbReference type="CDD" id="cd03207">
    <property type="entry name" value="GST_C_8"/>
    <property type="match status" value="1"/>
</dbReference>
<keyword evidence="3" id="KW-0808">Transferase</keyword>
<dbReference type="PANTHER" id="PTHR44051:SF21">
    <property type="entry name" value="GLUTATHIONE S-TRANSFERASE FAMILY PROTEIN"/>
    <property type="match status" value="1"/>
</dbReference>
<dbReference type="InterPro" id="IPR036249">
    <property type="entry name" value="Thioredoxin-like_sf"/>
</dbReference>
<dbReference type="InterPro" id="IPR004045">
    <property type="entry name" value="Glutathione_S-Trfase_N"/>
</dbReference>
<dbReference type="SFLD" id="SFLDG00358">
    <property type="entry name" value="Main_(cytGST)"/>
    <property type="match status" value="1"/>
</dbReference>
<dbReference type="PROSITE" id="PS50405">
    <property type="entry name" value="GST_CTER"/>
    <property type="match status" value="1"/>
</dbReference>
<name>A0A495DLN8_9PROT</name>
<dbReference type="InterPro" id="IPR010987">
    <property type="entry name" value="Glutathione-S-Trfase_C-like"/>
</dbReference>
<dbReference type="PROSITE" id="PS50404">
    <property type="entry name" value="GST_NTER"/>
    <property type="match status" value="1"/>
</dbReference>